<organism evidence="2 3">
    <name type="scientific">Elysia crispata</name>
    <name type="common">lettuce slug</name>
    <dbReference type="NCBI Taxonomy" id="231223"/>
    <lineage>
        <taxon>Eukaryota</taxon>
        <taxon>Metazoa</taxon>
        <taxon>Spiralia</taxon>
        <taxon>Lophotrochozoa</taxon>
        <taxon>Mollusca</taxon>
        <taxon>Gastropoda</taxon>
        <taxon>Heterobranchia</taxon>
        <taxon>Euthyneura</taxon>
        <taxon>Panpulmonata</taxon>
        <taxon>Sacoglossa</taxon>
        <taxon>Placobranchoidea</taxon>
        <taxon>Plakobranchidae</taxon>
        <taxon>Elysia</taxon>
    </lineage>
</organism>
<sequence>MRCRATSILRARRATSNGTHTHTHSEHQSGPDSQTRMAEQHVACRDLLRLICRHAPPAYRTTPQTLRAL</sequence>
<accession>A0AAE1DFB4</accession>
<name>A0AAE1DFB4_9GAST</name>
<evidence type="ECO:0000313" key="2">
    <source>
        <dbReference type="EMBL" id="KAK3768392.1"/>
    </source>
</evidence>
<dbReference type="AlphaFoldDB" id="A0AAE1DFB4"/>
<proteinExistence type="predicted"/>
<evidence type="ECO:0000313" key="3">
    <source>
        <dbReference type="Proteomes" id="UP001283361"/>
    </source>
</evidence>
<keyword evidence="3" id="KW-1185">Reference proteome</keyword>
<feature type="region of interest" description="Disordered" evidence="1">
    <location>
        <begin position="1"/>
        <end position="39"/>
    </location>
</feature>
<reference evidence="2" key="1">
    <citation type="journal article" date="2023" name="G3 (Bethesda)">
        <title>A reference genome for the long-term kleptoplast-retaining sea slug Elysia crispata morphotype clarki.</title>
        <authorList>
            <person name="Eastman K.E."/>
            <person name="Pendleton A.L."/>
            <person name="Shaikh M.A."/>
            <person name="Suttiyut T."/>
            <person name="Ogas R."/>
            <person name="Tomko P."/>
            <person name="Gavelis G."/>
            <person name="Widhalm J.R."/>
            <person name="Wisecaver J.H."/>
        </authorList>
    </citation>
    <scope>NUCLEOTIDE SEQUENCE</scope>
    <source>
        <strain evidence="2">ECLA1</strain>
    </source>
</reference>
<protein>
    <submittedName>
        <fullName evidence="2">Uncharacterized protein</fullName>
    </submittedName>
</protein>
<comment type="caution">
    <text evidence="2">The sequence shown here is derived from an EMBL/GenBank/DDBJ whole genome shotgun (WGS) entry which is preliminary data.</text>
</comment>
<evidence type="ECO:0000256" key="1">
    <source>
        <dbReference type="SAM" id="MobiDB-lite"/>
    </source>
</evidence>
<gene>
    <name evidence="2" type="ORF">RRG08_031180</name>
</gene>
<dbReference type="EMBL" id="JAWDGP010004062">
    <property type="protein sequence ID" value="KAK3768392.1"/>
    <property type="molecule type" value="Genomic_DNA"/>
</dbReference>
<dbReference type="Proteomes" id="UP001283361">
    <property type="component" value="Unassembled WGS sequence"/>
</dbReference>